<dbReference type="EMBL" id="LSYV01000004">
    <property type="protein sequence ID" value="KXZ55376.1"/>
    <property type="molecule type" value="Genomic_DNA"/>
</dbReference>
<dbReference type="OrthoDB" id="538121at2759"/>
<evidence type="ECO:0000313" key="1">
    <source>
        <dbReference type="EMBL" id="KXZ55376.1"/>
    </source>
</evidence>
<protein>
    <submittedName>
        <fullName evidence="1">Uncharacterized protein</fullName>
    </submittedName>
</protein>
<sequence length="137" mass="15100">MATKVFRLFEAPSGCSSHASAEFGPYWGYMLLNKEGFYEVLVPDLEDAGAAGETKDEALAETIKKLSSQLQQLPPSEIPEPSDEATATLKACAFVDADAGEFIHVVSWEMVQVPVDFSQVVELSTAELKELYKEYWS</sequence>
<name>A0A150GZN2_GONPE</name>
<proteinExistence type="predicted"/>
<keyword evidence="2" id="KW-1185">Reference proteome</keyword>
<comment type="caution">
    <text evidence="1">The sequence shown here is derived from an EMBL/GenBank/DDBJ whole genome shotgun (WGS) entry which is preliminary data.</text>
</comment>
<dbReference type="AlphaFoldDB" id="A0A150GZN2"/>
<dbReference type="SUPFAM" id="SSF143100">
    <property type="entry name" value="TTHA1013/TTHA0281-like"/>
    <property type="match status" value="1"/>
</dbReference>
<dbReference type="InterPro" id="IPR035069">
    <property type="entry name" value="TTHA1013/TTHA0281-like"/>
</dbReference>
<reference evidence="2" key="1">
    <citation type="journal article" date="2016" name="Nat. Commun.">
        <title>The Gonium pectorale genome demonstrates co-option of cell cycle regulation during the evolution of multicellularity.</title>
        <authorList>
            <person name="Hanschen E.R."/>
            <person name="Marriage T.N."/>
            <person name="Ferris P.J."/>
            <person name="Hamaji T."/>
            <person name="Toyoda A."/>
            <person name="Fujiyama A."/>
            <person name="Neme R."/>
            <person name="Noguchi H."/>
            <person name="Minakuchi Y."/>
            <person name="Suzuki M."/>
            <person name="Kawai-Toyooka H."/>
            <person name="Smith D.R."/>
            <person name="Sparks H."/>
            <person name="Anderson J."/>
            <person name="Bakaric R."/>
            <person name="Luria V."/>
            <person name="Karger A."/>
            <person name="Kirschner M.W."/>
            <person name="Durand P.M."/>
            <person name="Michod R.E."/>
            <person name="Nozaki H."/>
            <person name="Olson B.J."/>
        </authorList>
    </citation>
    <scope>NUCLEOTIDE SEQUENCE [LARGE SCALE GENOMIC DNA]</scope>
    <source>
        <strain evidence="2">NIES-2863</strain>
    </source>
</reference>
<gene>
    <name evidence="1" type="ORF">GPECTOR_3g503</name>
</gene>
<accession>A0A150GZN2</accession>
<dbReference type="Gene3D" id="3.30.160.250">
    <property type="match status" value="1"/>
</dbReference>
<dbReference type="Proteomes" id="UP000075714">
    <property type="component" value="Unassembled WGS sequence"/>
</dbReference>
<evidence type="ECO:0000313" key="2">
    <source>
        <dbReference type="Proteomes" id="UP000075714"/>
    </source>
</evidence>
<organism evidence="1 2">
    <name type="scientific">Gonium pectorale</name>
    <name type="common">Green alga</name>
    <dbReference type="NCBI Taxonomy" id="33097"/>
    <lineage>
        <taxon>Eukaryota</taxon>
        <taxon>Viridiplantae</taxon>
        <taxon>Chlorophyta</taxon>
        <taxon>core chlorophytes</taxon>
        <taxon>Chlorophyceae</taxon>
        <taxon>CS clade</taxon>
        <taxon>Chlamydomonadales</taxon>
        <taxon>Volvocaceae</taxon>
        <taxon>Gonium</taxon>
    </lineage>
</organism>